<dbReference type="EMBL" id="JAALHA020000001">
    <property type="protein sequence ID" value="MDR9893833.1"/>
    <property type="molecule type" value="Genomic_DNA"/>
</dbReference>
<keyword evidence="2" id="KW-1185">Reference proteome</keyword>
<organism evidence="1 2">
    <name type="scientific">Aetokthonos hydrillicola Thurmond2011</name>
    <dbReference type="NCBI Taxonomy" id="2712845"/>
    <lineage>
        <taxon>Bacteria</taxon>
        <taxon>Bacillati</taxon>
        <taxon>Cyanobacteriota</taxon>
        <taxon>Cyanophyceae</taxon>
        <taxon>Nostocales</taxon>
        <taxon>Hapalosiphonaceae</taxon>
        <taxon>Aetokthonos</taxon>
    </lineage>
</organism>
<comment type="caution">
    <text evidence="1">The sequence shown here is derived from an EMBL/GenBank/DDBJ whole genome shotgun (WGS) entry which is preliminary data.</text>
</comment>
<dbReference type="Gene3D" id="3.10.450.530">
    <property type="entry name" value="Ribonuclease toxin, BrnT, of type II toxin-antitoxin system"/>
    <property type="match status" value="1"/>
</dbReference>
<dbReference type="Pfam" id="PF04365">
    <property type="entry name" value="BrnT_toxin"/>
    <property type="match status" value="1"/>
</dbReference>
<dbReference type="InterPro" id="IPR007460">
    <property type="entry name" value="BrnT_toxin"/>
</dbReference>
<evidence type="ECO:0000313" key="1">
    <source>
        <dbReference type="EMBL" id="MDR9893833.1"/>
    </source>
</evidence>
<proteinExistence type="predicted"/>
<dbReference type="InterPro" id="IPR038573">
    <property type="entry name" value="BrnT_sf"/>
</dbReference>
<dbReference type="AlphaFoldDB" id="A0AAP5I631"/>
<gene>
    <name evidence="1" type="ORF">G7B40_004490</name>
</gene>
<dbReference type="Proteomes" id="UP000667802">
    <property type="component" value="Unassembled WGS sequence"/>
</dbReference>
<accession>A0AAP5I631</accession>
<evidence type="ECO:0000313" key="2">
    <source>
        <dbReference type="Proteomes" id="UP000667802"/>
    </source>
</evidence>
<protein>
    <submittedName>
        <fullName evidence="1">BrnT family toxin</fullName>
    </submittedName>
</protein>
<sequence>MEYEWDTNKAQSNQQKHGIDFADAVSVFADDFAITVMDEHPDEERFVTIGMDALGRIIVVVYTLRADSCIRLISARKATRRQRQQYEEEV</sequence>
<name>A0AAP5I631_9CYAN</name>
<reference evidence="2" key="1">
    <citation type="journal article" date="2021" name="Science">
        <title>Hunting the eagle killer: A cyanobacterial neurotoxin causes vacuolar myelinopathy.</title>
        <authorList>
            <person name="Breinlinger S."/>
            <person name="Phillips T.J."/>
            <person name="Haram B.N."/>
            <person name="Mares J."/>
            <person name="Martinez Yerena J.A."/>
            <person name="Hrouzek P."/>
            <person name="Sobotka R."/>
            <person name="Henderson W.M."/>
            <person name="Schmieder P."/>
            <person name="Williams S.M."/>
            <person name="Lauderdale J.D."/>
            <person name="Wilde H.D."/>
            <person name="Gerrin W."/>
            <person name="Kust A."/>
            <person name="Washington J.W."/>
            <person name="Wagner C."/>
            <person name="Geier B."/>
            <person name="Liebeke M."/>
            <person name="Enke H."/>
            <person name="Niedermeyer T.H.J."/>
            <person name="Wilde S.B."/>
        </authorList>
    </citation>
    <scope>NUCLEOTIDE SEQUENCE [LARGE SCALE GENOMIC DNA]</scope>
    <source>
        <strain evidence="2">Thurmond2011</strain>
    </source>
</reference>